<evidence type="ECO:0000256" key="4">
    <source>
        <dbReference type="ARBA" id="ARBA00022692"/>
    </source>
</evidence>
<dbReference type="FunCoup" id="A0A330L993">
    <property type="interactions" value="119"/>
</dbReference>
<feature type="transmembrane region" description="Helical" evidence="7">
    <location>
        <begin position="238"/>
        <end position="258"/>
    </location>
</feature>
<feature type="transmembrane region" description="Helical" evidence="7">
    <location>
        <begin position="347"/>
        <end position="366"/>
    </location>
</feature>
<dbReference type="InterPro" id="IPR050833">
    <property type="entry name" value="Poly_Biosynth_Transport"/>
</dbReference>
<evidence type="ECO:0000256" key="5">
    <source>
        <dbReference type="ARBA" id="ARBA00022989"/>
    </source>
</evidence>
<evidence type="ECO:0000313" key="8">
    <source>
        <dbReference type="EMBL" id="SPP66512.1"/>
    </source>
</evidence>
<accession>A0A330L993</accession>
<keyword evidence="5 7" id="KW-1133">Transmembrane helix</keyword>
<feature type="transmembrane region" description="Helical" evidence="7">
    <location>
        <begin position="34"/>
        <end position="59"/>
    </location>
</feature>
<gene>
    <name evidence="8" type="ORF">NITLEN_70102</name>
</gene>
<feature type="transmembrane region" description="Helical" evidence="7">
    <location>
        <begin position="402"/>
        <end position="419"/>
    </location>
</feature>
<dbReference type="AlphaFoldDB" id="A0A330L993"/>
<sequence>MTMSTHHEPVTSGESDVVAAGAGRIRHRVLEAGGWAMAGFVVDKGIAFLQLIVLTRLLLPGDFGLMAASAAVVLAIQMFSELGLESAVIAKPKVTDEDLRVAWTLSVIRGFVLTLGLWALADVIAGSMRIPELGFFLRIHAVGVFLQSLHSPALFVLLKQLDLRRRVSFDLSRRLVEATVTIGLAWWWQSAWALLGGQLVAFSFGSLVSFWIAPCRIRWSLDRTALRSLWSYGRYQNVTAWFIFTVMSGGDFVIGRLQGVGGLGQYQLAMAIPTMIGIRAMSVISQISLPTYALMQNDRAGVLRALSLHMSLTGMLVVPSAMAVAILAPYLVPFVFGPAWSAAVEPLRVLCLFAIAAAFCSVMAAFHCGANRPDLQTQIWAVMCACYVPMVIPFTMVWGLVGAAWALTLTFLVGLGLHLRATVKMLGVEVTSAFEPLRWAGGLVLLVGCGVVLSQAVPSLWMAQWLGALCGLAGVSVYGWHLWSRESLRLRLLWGA</sequence>
<evidence type="ECO:0000256" key="6">
    <source>
        <dbReference type="ARBA" id="ARBA00023136"/>
    </source>
</evidence>
<evidence type="ECO:0000256" key="1">
    <source>
        <dbReference type="ARBA" id="ARBA00004651"/>
    </source>
</evidence>
<feature type="transmembrane region" description="Helical" evidence="7">
    <location>
        <begin position="65"/>
        <end position="89"/>
    </location>
</feature>
<keyword evidence="4 7" id="KW-0812">Transmembrane</keyword>
<evidence type="ECO:0000256" key="2">
    <source>
        <dbReference type="ARBA" id="ARBA00007430"/>
    </source>
</evidence>
<comment type="subcellular location">
    <subcellularLocation>
        <location evidence="1">Cell membrane</location>
        <topology evidence="1">Multi-pass membrane protein</topology>
    </subcellularLocation>
</comment>
<feature type="transmembrane region" description="Helical" evidence="7">
    <location>
        <begin position="270"/>
        <end position="294"/>
    </location>
</feature>
<feature type="transmembrane region" description="Helical" evidence="7">
    <location>
        <begin position="463"/>
        <end position="483"/>
    </location>
</feature>
<dbReference type="RefSeq" id="WP_121990668.1">
    <property type="nucleotide sequence ID" value="NZ_OUNR01000020.1"/>
</dbReference>
<protein>
    <submittedName>
        <fullName evidence="8">Uncharacterized protein</fullName>
    </submittedName>
</protein>
<comment type="similarity">
    <text evidence="2">Belongs to the polysaccharide synthase family.</text>
</comment>
<feature type="transmembrane region" description="Helical" evidence="7">
    <location>
        <begin position="378"/>
        <end position="396"/>
    </location>
</feature>
<feature type="transmembrane region" description="Helical" evidence="7">
    <location>
        <begin position="306"/>
        <end position="327"/>
    </location>
</feature>
<dbReference type="GO" id="GO:0005886">
    <property type="term" value="C:plasma membrane"/>
    <property type="evidence" value="ECO:0007669"/>
    <property type="project" value="UniProtKB-SubCell"/>
</dbReference>
<evidence type="ECO:0000313" key="9">
    <source>
        <dbReference type="Proteomes" id="UP000248168"/>
    </source>
</evidence>
<feature type="transmembrane region" description="Helical" evidence="7">
    <location>
        <begin position="195"/>
        <end position="217"/>
    </location>
</feature>
<evidence type="ECO:0000256" key="3">
    <source>
        <dbReference type="ARBA" id="ARBA00022475"/>
    </source>
</evidence>
<feature type="transmembrane region" description="Helical" evidence="7">
    <location>
        <begin position="133"/>
        <end position="159"/>
    </location>
</feature>
<dbReference type="OrthoDB" id="9770347at2"/>
<keyword evidence="9" id="KW-1185">Reference proteome</keyword>
<keyword evidence="3" id="KW-1003">Cell membrane</keyword>
<proteinExistence type="inferred from homology"/>
<feature type="transmembrane region" description="Helical" evidence="7">
    <location>
        <begin position="439"/>
        <end position="457"/>
    </location>
</feature>
<dbReference type="PANTHER" id="PTHR30250">
    <property type="entry name" value="PST FAMILY PREDICTED COLANIC ACID TRANSPORTER"/>
    <property type="match status" value="1"/>
</dbReference>
<name>A0A330L993_9BACT</name>
<feature type="transmembrane region" description="Helical" evidence="7">
    <location>
        <begin position="171"/>
        <end position="189"/>
    </location>
</feature>
<dbReference type="Proteomes" id="UP000248168">
    <property type="component" value="Unassembled WGS sequence"/>
</dbReference>
<dbReference type="PANTHER" id="PTHR30250:SF10">
    <property type="entry name" value="LIPOPOLYSACCHARIDE BIOSYNTHESIS PROTEIN WZXC"/>
    <property type="match status" value="1"/>
</dbReference>
<reference evidence="9" key="1">
    <citation type="submission" date="2018-04" db="EMBL/GenBank/DDBJ databases">
        <authorList>
            <person name="Lucker S."/>
            <person name="Sakoula D."/>
        </authorList>
    </citation>
    <scope>NUCLEOTIDE SEQUENCE [LARGE SCALE GENOMIC DNA]</scope>
</reference>
<dbReference type="Pfam" id="PF13440">
    <property type="entry name" value="Polysacc_synt_3"/>
    <property type="match status" value="1"/>
</dbReference>
<evidence type="ECO:0000256" key="7">
    <source>
        <dbReference type="SAM" id="Phobius"/>
    </source>
</evidence>
<feature type="transmembrane region" description="Helical" evidence="7">
    <location>
        <begin position="101"/>
        <end position="121"/>
    </location>
</feature>
<keyword evidence="6 7" id="KW-0472">Membrane</keyword>
<dbReference type="InParanoid" id="A0A330L993"/>
<dbReference type="EMBL" id="OUNR01000020">
    <property type="protein sequence ID" value="SPP66512.1"/>
    <property type="molecule type" value="Genomic_DNA"/>
</dbReference>
<organism evidence="8 9">
    <name type="scientific">Nitrospira lenta</name>
    <dbReference type="NCBI Taxonomy" id="1436998"/>
    <lineage>
        <taxon>Bacteria</taxon>
        <taxon>Pseudomonadati</taxon>
        <taxon>Nitrospirota</taxon>
        <taxon>Nitrospiria</taxon>
        <taxon>Nitrospirales</taxon>
        <taxon>Nitrospiraceae</taxon>
        <taxon>Nitrospira</taxon>
    </lineage>
</organism>